<evidence type="ECO:0000313" key="2">
    <source>
        <dbReference type="EMBL" id="MFC5457289.1"/>
    </source>
</evidence>
<organism evidence="2 3">
    <name type="scientific">Prosthecobacter fluviatilis</name>
    <dbReference type="NCBI Taxonomy" id="445931"/>
    <lineage>
        <taxon>Bacteria</taxon>
        <taxon>Pseudomonadati</taxon>
        <taxon>Verrucomicrobiota</taxon>
        <taxon>Verrucomicrobiia</taxon>
        <taxon>Verrucomicrobiales</taxon>
        <taxon>Verrucomicrobiaceae</taxon>
        <taxon>Prosthecobacter</taxon>
    </lineage>
</organism>
<dbReference type="Proteomes" id="UP001596052">
    <property type="component" value="Unassembled WGS sequence"/>
</dbReference>
<name>A0ABW0KVC2_9BACT</name>
<evidence type="ECO:0000256" key="1">
    <source>
        <dbReference type="SAM" id="MobiDB-lite"/>
    </source>
</evidence>
<accession>A0ABW0KVC2</accession>
<evidence type="ECO:0000313" key="3">
    <source>
        <dbReference type="Proteomes" id="UP001596052"/>
    </source>
</evidence>
<keyword evidence="3" id="KW-1185">Reference proteome</keyword>
<feature type="region of interest" description="Disordered" evidence="1">
    <location>
        <begin position="111"/>
        <end position="179"/>
    </location>
</feature>
<dbReference type="EMBL" id="JBHSMQ010000009">
    <property type="protein sequence ID" value="MFC5457289.1"/>
    <property type="molecule type" value="Genomic_DNA"/>
</dbReference>
<dbReference type="RefSeq" id="WP_377170424.1">
    <property type="nucleotide sequence ID" value="NZ_JBHSMQ010000009.1"/>
</dbReference>
<sequence length="267" mass="27550">MKPATQTCPSLAIVQKLPARVDSALLCRHRRADEPLVVVKLVGVGNAAPYDFHDKGTRSYIFRHESQQEGHILRVPLHLWQAGGGRLAHELMDQRRLPHAIVVLLEPAPPATAAAQTPPRQTGATDTSTHTRNVVGPGAEPTVAPTPGGTCGAPGESAPPAAGAATQQPGTQPREAGAACPQAADVKAPEAVSSTASVAATSVQALPPSLIVGTPLHAAAYALAEPPKRLKALAALLGVAEQALRQALTHADSRVELAGGGWVRRTA</sequence>
<proteinExistence type="predicted"/>
<feature type="compositionally biased region" description="Low complexity" evidence="1">
    <location>
        <begin position="111"/>
        <end position="125"/>
    </location>
</feature>
<feature type="compositionally biased region" description="Low complexity" evidence="1">
    <location>
        <begin position="141"/>
        <end position="173"/>
    </location>
</feature>
<reference evidence="3" key="1">
    <citation type="journal article" date="2019" name="Int. J. Syst. Evol. Microbiol.">
        <title>The Global Catalogue of Microorganisms (GCM) 10K type strain sequencing project: providing services to taxonomists for standard genome sequencing and annotation.</title>
        <authorList>
            <consortium name="The Broad Institute Genomics Platform"/>
            <consortium name="The Broad Institute Genome Sequencing Center for Infectious Disease"/>
            <person name="Wu L."/>
            <person name="Ma J."/>
        </authorList>
    </citation>
    <scope>NUCLEOTIDE SEQUENCE [LARGE SCALE GENOMIC DNA]</scope>
    <source>
        <strain evidence="3">CGMCC 4.1469</strain>
    </source>
</reference>
<gene>
    <name evidence="2" type="ORF">ACFQDI_20640</name>
</gene>
<protein>
    <submittedName>
        <fullName evidence="2">Uncharacterized protein</fullName>
    </submittedName>
</protein>
<comment type="caution">
    <text evidence="2">The sequence shown here is derived from an EMBL/GenBank/DDBJ whole genome shotgun (WGS) entry which is preliminary data.</text>
</comment>